<dbReference type="AlphaFoldDB" id="A0A7W7KD80"/>
<sequence length="610" mass="70223">MTESHEVADGTLFWTLSFYVPYARIKGVEDREASSPEYSPTDNLKRLDQELNSETRTMRDAIEPLFNDIADRSRQGAVLDRLLVQGERRQVRFLLPESIAWMTEGRRFDVPLPPGDRTRTADMRNFWYLHSDGSMSWHISFEVRYRDQLDLELDQGRVSTLYFLSLLQKLAWPKECDVLGAEGSANLDDHLRVSLRDGVKEDTFWCTLARWFEADSAIVAQVHGANAVTGFDQLCPAEDCAEVSGITTREARSLIFIQDEAFFKLIQPKAPNGGLVPRRERVLDGEFRQYPAAIKAIVPMMGKHRLDKHYWCRLLTEDAPVRNSPRRPVDRLLGRKEHEVPADTLPLPTARERLLYLFLAGFNQNIIDWANQEASEVLDSLDPIYPVSDEQLREGFFIRYANQRTMLTYVSRSRTLEVGNDHILMCPYAFLIHVLALSNEHLTRQKEKRVAAVYQAVRQKDVDEVERSINRLRIESFERFDRHRYFNPFRYDTERNVFEELERLRGTSRLEAIYKEGLAALEEEARDAARQRADTAQADQQKSDRQIALLFGIVGVSGMGQLAFNFYDYFVGDTTAKGWQAADSVLWTSLLLILIAGGALLAAWWPRSEK</sequence>
<protein>
    <submittedName>
        <fullName evidence="2">Uncharacterized protein</fullName>
    </submittedName>
</protein>
<keyword evidence="1" id="KW-0812">Transmembrane</keyword>
<feature type="transmembrane region" description="Helical" evidence="1">
    <location>
        <begin position="584"/>
        <end position="605"/>
    </location>
</feature>
<keyword evidence="3" id="KW-1185">Reference proteome</keyword>
<dbReference type="RefSeq" id="WP_184249999.1">
    <property type="nucleotide sequence ID" value="NZ_JACHLR010000029.1"/>
</dbReference>
<keyword evidence="1" id="KW-0472">Membrane</keyword>
<proteinExistence type="predicted"/>
<name>A0A7W7KD80_9SPHN</name>
<evidence type="ECO:0000313" key="3">
    <source>
        <dbReference type="Proteomes" id="UP000555448"/>
    </source>
</evidence>
<evidence type="ECO:0000256" key="1">
    <source>
        <dbReference type="SAM" id="Phobius"/>
    </source>
</evidence>
<dbReference type="EMBL" id="JACHLR010000029">
    <property type="protein sequence ID" value="MBB4860712.1"/>
    <property type="molecule type" value="Genomic_DNA"/>
</dbReference>
<gene>
    <name evidence="2" type="ORF">HNO88_004057</name>
</gene>
<organism evidence="2 3">
    <name type="scientific">Novosphingobium chloroacetimidivorans</name>
    <dbReference type="NCBI Taxonomy" id="1428314"/>
    <lineage>
        <taxon>Bacteria</taxon>
        <taxon>Pseudomonadati</taxon>
        <taxon>Pseudomonadota</taxon>
        <taxon>Alphaproteobacteria</taxon>
        <taxon>Sphingomonadales</taxon>
        <taxon>Sphingomonadaceae</taxon>
        <taxon>Novosphingobium</taxon>
    </lineage>
</organism>
<comment type="caution">
    <text evidence="2">The sequence shown here is derived from an EMBL/GenBank/DDBJ whole genome shotgun (WGS) entry which is preliminary data.</text>
</comment>
<reference evidence="2 3" key="1">
    <citation type="submission" date="2020-08" db="EMBL/GenBank/DDBJ databases">
        <title>Functional genomics of gut bacteria from endangered species of beetles.</title>
        <authorList>
            <person name="Carlos-Shanley C."/>
        </authorList>
    </citation>
    <scope>NUCLEOTIDE SEQUENCE [LARGE SCALE GENOMIC DNA]</scope>
    <source>
        <strain evidence="2 3">S00245</strain>
    </source>
</reference>
<dbReference type="Proteomes" id="UP000555448">
    <property type="component" value="Unassembled WGS sequence"/>
</dbReference>
<accession>A0A7W7KD80</accession>
<feature type="transmembrane region" description="Helical" evidence="1">
    <location>
        <begin position="547"/>
        <end position="564"/>
    </location>
</feature>
<evidence type="ECO:0000313" key="2">
    <source>
        <dbReference type="EMBL" id="MBB4860712.1"/>
    </source>
</evidence>
<keyword evidence="1" id="KW-1133">Transmembrane helix</keyword>